<comment type="caution">
    <text evidence="1">The sequence shown here is derived from an EMBL/GenBank/DDBJ whole genome shotgun (WGS) entry which is preliminary data.</text>
</comment>
<proteinExistence type="predicted"/>
<reference evidence="1" key="1">
    <citation type="submission" date="2023-03" db="EMBL/GenBank/DDBJ databases">
        <title>Massive genome expansion in bonnet fungi (Mycena s.s.) driven by repeated elements and novel gene families across ecological guilds.</title>
        <authorList>
            <consortium name="Lawrence Berkeley National Laboratory"/>
            <person name="Harder C.B."/>
            <person name="Miyauchi S."/>
            <person name="Viragh M."/>
            <person name="Kuo A."/>
            <person name="Thoen E."/>
            <person name="Andreopoulos B."/>
            <person name="Lu D."/>
            <person name="Skrede I."/>
            <person name="Drula E."/>
            <person name="Henrissat B."/>
            <person name="Morin E."/>
            <person name="Kohler A."/>
            <person name="Barry K."/>
            <person name="LaButti K."/>
            <person name="Morin E."/>
            <person name="Salamov A."/>
            <person name="Lipzen A."/>
            <person name="Mereny Z."/>
            <person name="Hegedus B."/>
            <person name="Baldrian P."/>
            <person name="Stursova M."/>
            <person name="Weitz H."/>
            <person name="Taylor A."/>
            <person name="Grigoriev I.V."/>
            <person name="Nagy L.G."/>
            <person name="Martin F."/>
            <person name="Kauserud H."/>
        </authorList>
    </citation>
    <scope>NUCLEOTIDE SEQUENCE</scope>
    <source>
        <strain evidence="1">CBHHK067</strain>
    </source>
</reference>
<keyword evidence="2" id="KW-1185">Reference proteome</keyword>
<evidence type="ECO:0000313" key="1">
    <source>
        <dbReference type="EMBL" id="KAJ7675460.1"/>
    </source>
</evidence>
<sequence length="250" mass="27557">MTLLDAAEELASQNSHSSHPTAVQEHKSGKLLNALAEHSQVEEKRGFLLDAALHHGLVTILYALFFSGDVLSRTVDKSDVTTMLLRDMTKREPWTAAQRWRALAASAGGSRLSSSSVWKTSLAEQTQSIVALFAWVHRQPLETFEPLVSKIETHLESLFNDANQLSITSRRDVLSTRMSVVVAPESKGTSLPFDPNRINSVWADMGPVKGDEVISLHKFGLKRMTEQGQGTLLIKPEVTTAALLREMAKT</sequence>
<accession>A0AAD7D2G1</accession>
<evidence type="ECO:0000313" key="2">
    <source>
        <dbReference type="Proteomes" id="UP001221757"/>
    </source>
</evidence>
<dbReference type="AlphaFoldDB" id="A0AAD7D2G1"/>
<dbReference type="EMBL" id="JARKIE010000148">
    <property type="protein sequence ID" value="KAJ7675460.1"/>
    <property type="molecule type" value="Genomic_DNA"/>
</dbReference>
<dbReference type="Proteomes" id="UP001221757">
    <property type="component" value="Unassembled WGS sequence"/>
</dbReference>
<name>A0AAD7D2G1_MYCRO</name>
<organism evidence="1 2">
    <name type="scientific">Mycena rosella</name>
    <name type="common">Pink bonnet</name>
    <name type="synonym">Agaricus rosellus</name>
    <dbReference type="NCBI Taxonomy" id="1033263"/>
    <lineage>
        <taxon>Eukaryota</taxon>
        <taxon>Fungi</taxon>
        <taxon>Dikarya</taxon>
        <taxon>Basidiomycota</taxon>
        <taxon>Agaricomycotina</taxon>
        <taxon>Agaricomycetes</taxon>
        <taxon>Agaricomycetidae</taxon>
        <taxon>Agaricales</taxon>
        <taxon>Marasmiineae</taxon>
        <taxon>Mycenaceae</taxon>
        <taxon>Mycena</taxon>
    </lineage>
</organism>
<gene>
    <name evidence="1" type="ORF">B0H17DRAFT_1080865</name>
</gene>
<protein>
    <submittedName>
        <fullName evidence="1">Uncharacterized protein</fullName>
    </submittedName>
</protein>